<evidence type="ECO:0000256" key="1">
    <source>
        <dbReference type="ARBA" id="ARBA00004651"/>
    </source>
</evidence>
<feature type="transmembrane region" description="Helical" evidence="6">
    <location>
        <begin position="245"/>
        <end position="264"/>
    </location>
</feature>
<gene>
    <name evidence="7" type="ORF">TRM7615_04493</name>
</gene>
<evidence type="ECO:0000256" key="5">
    <source>
        <dbReference type="ARBA" id="ARBA00023136"/>
    </source>
</evidence>
<feature type="transmembrane region" description="Helical" evidence="6">
    <location>
        <begin position="32"/>
        <end position="50"/>
    </location>
</feature>
<feature type="transmembrane region" description="Helical" evidence="6">
    <location>
        <begin position="204"/>
        <end position="233"/>
    </location>
</feature>
<dbReference type="Pfam" id="PF02653">
    <property type="entry name" value="BPD_transp_2"/>
    <property type="match status" value="1"/>
</dbReference>
<keyword evidence="4 6" id="KW-1133">Transmembrane helix</keyword>
<reference evidence="8" key="1">
    <citation type="submission" date="2018-03" db="EMBL/GenBank/DDBJ databases">
        <authorList>
            <person name="Rodrigo-Torres L."/>
            <person name="Arahal R. D."/>
            <person name="Lucena T."/>
        </authorList>
    </citation>
    <scope>NUCLEOTIDE SEQUENCE [LARGE SCALE GENOMIC DNA]</scope>
    <source>
        <strain evidence="8">CECT 7615</strain>
    </source>
</reference>
<dbReference type="AlphaFoldDB" id="A0A2R8CEU8"/>
<dbReference type="OrthoDB" id="9814461at2"/>
<evidence type="ECO:0000313" key="7">
    <source>
        <dbReference type="EMBL" id="SPJ30956.1"/>
    </source>
</evidence>
<dbReference type="GO" id="GO:0005886">
    <property type="term" value="C:plasma membrane"/>
    <property type="evidence" value="ECO:0007669"/>
    <property type="project" value="UniProtKB-SubCell"/>
</dbReference>
<dbReference type="PANTHER" id="PTHR30482:SF10">
    <property type="entry name" value="HIGH-AFFINITY BRANCHED-CHAIN AMINO ACID TRANSPORT PROTEIN BRAE"/>
    <property type="match status" value="1"/>
</dbReference>
<dbReference type="GO" id="GO:0015658">
    <property type="term" value="F:branched-chain amino acid transmembrane transporter activity"/>
    <property type="evidence" value="ECO:0007669"/>
    <property type="project" value="InterPro"/>
</dbReference>
<dbReference type="EMBL" id="ONZG01000014">
    <property type="protein sequence ID" value="SPJ30956.1"/>
    <property type="molecule type" value="Genomic_DNA"/>
</dbReference>
<evidence type="ECO:0000256" key="2">
    <source>
        <dbReference type="ARBA" id="ARBA00022475"/>
    </source>
</evidence>
<feature type="transmembrane region" description="Helical" evidence="6">
    <location>
        <begin position="171"/>
        <end position="192"/>
    </location>
</feature>
<evidence type="ECO:0008006" key="9">
    <source>
        <dbReference type="Google" id="ProtNLM"/>
    </source>
</evidence>
<evidence type="ECO:0000256" key="4">
    <source>
        <dbReference type="ARBA" id="ARBA00022989"/>
    </source>
</evidence>
<evidence type="ECO:0000256" key="3">
    <source>
        <dbReference type="ARBA" id="ARBA00022692"/>
    </source>
</evidence>
<evidence type="ECO:0000313" key="8">
    <source>
        <dbReference type="Proteomes" id="UP000244898"/>
    </source>
</evidence>
<dbReference type="InterPro" id="IPR043428">
    <property type="entry name" value="LivM-like"/>
</dbReference>
<dbReference type="CDD" id="cd06581">
    <property type="entry name" value="TM_PBP1_LivM_like"/>
    <property type="match status" value="1"/>
</dbReference>
<keyword evidence="2" id="KW-1003">Cell membrane</keyword>
<evidence type="ECO:0000256" key="6">
    <source>
        <dbReference type="SAM" id="Phobius"/>
    </source>
</evidence>
<keyword evidence="5 6" id="KW-0472">Membrane</keyword>
<comment type="subcellular location">
    <subcellularLocation>
        <location evidence="1">Cell membrane</location>
        <topology evidence="1">Multi-pass membrane protein</topology>
    </subcellularLocation>
</comment>
<name>A0A2R8CEU8_9RHOB</name>
<dbReference type="RefSeq" id="WP_108791911.1">
    <property type="nucleotide sequence ID" value="NZ_ONZG01000014.1"/>
</dbReference>
<sequence length="282" mass="29870">MFSGYIDGLIVILAINVIMAYSAALPLVAGQLNLGTAGFMAVGAYMAAFLSNEYGLPIGVAILVGSLASGLIALIIGIPVLRTSGIYLALATFALGQILVAVFLNLEIVGAAQGYPVYGYIEMPTIALTTIGLLILLFVLSQTRFWLYLTAIKNDPTVCDLFGIEVRNVQLAAFVLGGMLAAVAGGLQAHYLSYVEAQSFGALISIYTVLFVILGGTQTVLGPLVGAAFFTFLPEVFRSGEEWRYAIFAAFIIGFMVLRPQGMINANMMRRLKAPFGGKASA</sequence>
<feature type="transmembrane region" description="Helical" evidence="6">
    <location>
        <begin position="118"/>
        <end position="140"/>
    </location>
</feature>
<dbReference type="InterPro" id="IPR001851">
    <property type="entry name" value="ABC_transp_permease"/>
</dbReference>
<keyword evidence="3 6" id="KW-0812">Transmembrane</keyword>
<proteinExistence type="predicted"/>
<keyword evidence="8" id="KW-1185">Reference proteome</keyword>
<feature type="transmembrane region" description="Helical" evidence="6">
    <location>
        <begin position="85"/>
        <end position="106"/>
    </location>
</feature>
<protein>
    <recommendedName>
        <fullName evidence="9">High-affinity branched-chain amino acid transport system permease protein LivH</fullName>
    </recommendedName>
</protein>
<accession>A0A2R8CEU8</accession>
<organism evidence="7 8">
    <name type="scientific">Falsiruegeria mediterranea M17</name>
    <dbReference type="NCBI Taxonomy" id="1200281"/>
    <lineage>
        <taxon>Bacteria</taxon>
        <taxon>Pseudomonadati</taxon>
        <taxon>Pseudomonadota</taxon>
        <taxon>Alphaproteobacteria</taxon>
        <taxon>Rhodobacterales</taxon>
        <taxon>Roseobacteraceae</taxon>
        <taxon>Falsiruegeria</taxon>
    </lineage>
</organism>
<feature type="transmembrane region" description="Helical" evidence="6">
    <location>
        <begin position="56"/>
        <end position="78"/>
    </location>
</feature>
<dbReference type="PANTHER" id="PTHR30482">
    <property type="entry name" value="HIGH-AFFINITY BRANCHED-CHAIN AMINO ACID TRANSPORT SYSTEM PERMEASE"/>
    <property type="match status" value="1"/>
</dbReference>
<dbReference type="Proteomes" id="UP000244898">
    <property type="component" value="Unassembled WGS sequence"/>
</dbReference>
<feature type="transmembrane region" description="Helical" evidence="6">
    <location>
        <begin position="6"/>
        <end position="25"/>
    </location>
</feature>